<accession>A0A9D4EKI4</accession>
<comment type="caution">
    <text evidence="1">The sequence shown here is derived from an EMBL/GenBank/DDBJ whole genome shotgun (WGS) entry which is preliminary data.</text>
</comment>
<proteinExistence type="predicted"/>
<name>A0A9D4EKI4_DREPO</name>
<reference evidence="1" key="2">
    <citation type="submission" date="2020-11" db="EMBL/GenBank/DDBJ databases">
        <authorList>
            <person name="McCartney M.A."/>
            <person name="Auch B."/>
            <person name="Kono T."/>
            <person name="Mallez S."/>
            <person name="Becker A."/>
            <person name="Gohl D.M."/>
            <person name="Silverstein K.A.T."/>
            <person name="Koren S."/>
            <person name="Bechman K.B."/>
            <person name="Herman A."/>
            <person name="Abrahante J.E."/>
            <person name="Garbe J."/>
        </authorList>
    </citation>
    <scope>NUCLEOTIDE SEQUENCE</scope>
    <source>
        <strain evidence="1">Duluth1</strain>
        <tissue evidence="1">Whole animal</tissue>
    </source>
</reference>
<sequence length="88" mass="9911">MVFLRKSSSVLFLPVNISVEILMHCPSIPSSLASFIFFPTSLFTFLCYVRFSPGWCAYDASAKFVTEVHTLKNSVFFLLFLLTNFIGG</sequence>
<protein>
    <submittedName>
        <fullName evidence="1">Uncharacterized protein</fullName>
    </submittedName>
</protein>
<dbReference type="EMBL" id="JAIWYP010000008">
    <property type="protein sequence ID" value="KAH3780988.1"/>
    <property type="molecule type" value="Genomic_DNA"/>
</dbReference>
<evidence type="ECO:0000313" key="2">
    <source>
        <dbReference type="Proteomes" id="UP000828390"/>
    </source>
</evidence>
<reference evidence="1" key="1">
    <citation type="journal article" date="2019" name="bioRxiv">
        <title>The Genome of the Zebra Mussel, Dreissena polymorpha: A Resource for Invasive Species Research.</title>
        <authorList>
            <person name="McCartney M.A."/>
            <person name="Auch B."/>
            <person name="Kono T."/>
            <person name="Mallez S."/>
            <person name="Zhang Y."/>
            <person name="Obille A."/>
            <person name="Becker A."/>
            <person name="Abrahante J.E."/>
            <person name="Garbe J."/>
            <person name="Badalamenti J.P."/>
            <person name="Herman A."/>
            <person name="Mangelson H."/>
            <person name="Liachko I."/>
            <person name="Sullivan S."/>
            <person name="Sone E.D."/>
            <person name="Koren S."/>
            <person name="Silverstein K.A.T."/>
            <person name="Beckman K.B."/>
            <person name="Gohl D.M."/>
        </authorList>
    </citation>
    <scope>NUCLEOTIDE SEQUENCE</scope>
    <source>
        <strain evidence="1">Duluth1</strain>
        <tissue evidence="1">Whole animal</tissue>
    </source>
</reference>
<dbReference type="Proteomes" id="UP000828390">
    <property type="component" value="Unassembled WGS sequence"/>
</dbReference>
<keyword evidence="2" id="KW-1185">Reference proteome</keyword>
<gene>
    <name evidence="1" type="ORF">DPMN_158812</name>
</gene>
<organism evidence="1 2">
    <name type="scientific">Dreissena polymorpha</name>
    <name type="common">Zebra mussel</name>
    <name type="synonym">Mytilus polymorpha</name>
    <dbReference type="NCBI Taxonomy" id="45954"/>
    <lineage>
        <taxon>Eukaryota</taxon>
        <taxon>Metazoa</taxon>
        <taxon>Spiralia</taxon>
        <taxon>Lophotrochozoa</taxon>
        <taxon>Mollusca</taxon>
        <taxon>Bivalvia</taxon>
        <taxon>Autobranchia</taxon>
        <taxon>Heteroconchia</taxon>
        <taxon>Euheterodonta</taxon>
        <taxon>Imparidentia</taxon>
        <taxon>Neoheterodontei</taxon>
        <taxon>Myida</taxon>
        <taxon>Dreissenoidea</taxon>
        <taxon>Dreissenidae</taxon>
        <taxon>Dreissena</taxon>
    </lineage>
</organism>
<evidence type="ECO:0000313" key="1">
    <source>
        <dbReference type="EMBL" id="KAH3780988.1"/>
    </source>
</evidence>
<dbReference type="AlphaFoldDB" id="A0A9D4EKI4"/>